<feature type="transmembrane region" description="Helical" evidence="6">
    <location>
        <begin position="447"/>
        <end position="468"/>
    </location>
</feature>
<feature type="transmembrane region" description="Helical" evidence="6">
    <location>
        <begin position="331"/>
        <end position="351"/>
    </location>
</feature>
<feature type="transmembrane region" description="Helical" evidence="6">
    <location>
        <begin position="128"/>
        <end position="147"/>
    </location>
</feature>
<dbReference type="InterPro" id="IPR036259">
    <property type="entry name" value="MFS_trans_sf"/>
</dbReference>
<accession>A0A8K0X3C9</accession>
<evidence type="ECO:0000256" key="6">
    <source>
        <dbReference type="SAM" id="Phobius"/>
    </source>
</evidence>
<name>A0A8K0X3C9_9PEZI</name>
<feature type="transmembrane region" description="Helical" evidence="6">
    <location>
        <begin position="99"/>
        <end position="121"/>
    </location>
</feature>
<dbReference type="Pfam" id="PF07690">
    <property type="entry name" value="MFS_1"/>
    <property type="match status" value="1"/>
</dbReference>
<dbReference type="OrthoDB" id="2250022at2759"/>
<evidence type="ECO:0000259" key="7">
    <source>
        <dbReference type="PROSITE" id="PS50850"/>
    </source>
</evidence>
<evidence type="ECO:0000256" key="5">
    <source>
        <dbReference type="ARBA" id="ARBA00023136"/>
    </source>
</evidence>
<feature type="domain" description="Major facilitator superfamily (MFS) profile" evidence="7">
    <location>
        <begin position="62"/>
        <end position="477"/>
    </location>
</feature>
<dbReference type="InterPro" id="IPR011701">
    <property type="entry name" value="MFS"/>
</dbReference>
<evidence type="ECO:0000313" key="9">
    <source>
        <dbReference type="Proteomes" id="UP000813385"/>
    </source>
</evidence>
<evidence type="ECO:0000256" key="2">
    <source>
        <dbReference type="ARBA" id="ARBA00022448"/>
    </source>
</evidence>
<sequence length="497" mass="55082">MAPSTRSIPSKASMDMKDAVELAEVAPEGCPYLERYPLIKDKSPEELKAIEKALVRKLDWKFLPMVTAMLMMNYLDRINVSNARLAGMQEDLHMSDTEWSAGISLFYVGYIISQIPANIIIAKGSPRLLLPLCMLGWSIVTICMPAVSRGWGFMLCRFTIGLTEGPFVPAVSLMTSSWYTKQESPLRMGIWHAGNTISQAISGLLAAGILTNMDGVANLPAWKWFLLLEGIVSILVAVISFWFIPNFPDSTGTYFITEEEAAMAQYRQTVSAGGLSEDDEGDYWGGFWQCMKDPFSHLFAAIHFSLIIAQSYKDFFPSIVATLGFDKITTYLVQAPPPIIAFLVTLAVSWSSGRMLEFGWHIVIPMALTGVGCAVMITTLNVGARYFCMILLVTGPFIGLNLQISWETTVVPRPRTKRAALIAYANCVSSVSHWFTPYFFLRNQEPYYQTGGGAIIVGCGLTIILVLVTKWFCKKKNKALKAAEEAAGEPEGWRYAH</sequence>
<proteinExistence type="predicted"/>
<dbReference type="GO" id="GO:0022857">
    <property type="term" value="F:transmembrane transporter activity"/>
    <property type="evidence" value="ECO:0007669"/>
    <property type="project" value="InterPro"/>
</dbReference>
<keyword evidence="3 6" id="KW-0812">Transmembrane</keyword>
<dbReference type="Gene3D" id="1.20.1250.20">
    <property type="entry name" value="MFS general substrate transporter like domains"/>
    <property type="match status" value="1"/>
</dbReference>
<feature type="transmembrane region" description="Helical" evidence="6">
    <location>
        <begin position="383"/>
        <end position="400"/>
    </location>
</feature>
<feature type="transmembrane region" description="Helical" evidence="6">
    <location>
        <begin position="421"/>
        <end position="441"/>
    </location>
</feature>
<dbReference type="PROSITE" id="PS50850">
    <property type="entry name" value="MFS"/>
    <property type="match status" value="1"/>
</dbReference>
<keyword evidence="9" id="KW-1185">Reference proteome</keyword>
<reference evidence="8" key="1">
    <citation type="journal article" date="2021" name="Nat. Commun.">
        <title>Genetic determinants of endophytism in the Arabidopsis root mycobiome.</title>
        <authorList>
            <person name="Mesny F."/>
            <person name="Miyauchi S."/>
            <person name="Thiergart T."/>
            <person name="Pickel B."/>
            <person name="Atanasova L."/>
            <person name="Karlsson M."/>
            <person name="Huettel B."/>
            <person name="Barry K.W."/>
            <person name="Haridas S."/>
            <person name="Chen C."/>
            <person name="Bauer D."/>
            <person name="Andreopoulos W."/>
            <person name="Pangilinan J."/>
            <person name="LaButti K."/>
            <person name="Riley R."/>
            <person name="Lipzen A."/>
            <person name="Clum A."/>
            <person name="Drula E."/>
            <person name="Henrissat B."/>
            <person name="Kohler A."/>
            <person name="Grigoriev I.V."/>
            <person name="Martin F.M."/>
            <person name="Hacquard S."/>
        </authorList>
    </citation>
    <scope>NUCLEOTIDE SEQUENCE</scope>
    <source>
        <strain evidence="8">MPI-CAGE-AT-0016</strain>
    </source>
</reference>
<protein>
    <submittedName>
        <fullName evidence="8">Major facilitator superfamily transporter</fullName>
    </submittedName>
</protein>
<dbReference type="InterPro" id="IPR020846">
    <property type="entry name" value="MFS_dom"/>
</dbReference>
<dbReference type="EMBL" id="JAGPXD010000003">
    <property type="protein sequence ID" value="KAH7362562.1"/>
    <property type="molecule type" value="Genomic_DNA"/>
</dbReference>
<dbReference type="SUPFAM" id="SSF103473">
    <property type="entry name" value="MFS general substrate transporter"/>
    <property type="match status" value="1"/>
</dbReference>
<evidence type="ECO:0000256" key="1">
    <source>
        <dbReference type="ARBA" id="ARBA00004141"/>
    </source>
</evidence>
<dbReference type="GO" id="GO:0016020">
    <property type="term" value="C:membrane"/>
    <property type="evidence" value="ECO:0007669"/>
    <property type="project" value="UniProtKB-SubCell"/>
</dbReference>
<feature type="transmembrane region" description="Helical" evidence="6">
    <location>
        <begin position="358"/>
        <end position="377"/>
    </location>
</feature>
<evidence type="ECO:0000313" key="8">
    <source>
        <dbReference type="EMBL" id="KAH7362562.1"/>
    </source>
</evidence>
<keyword evidence="5 6" id="KW-0472">Membrane</keyword>
<gene>
    <name evidence="8" type="ORF">B0T11DRAFT_305914</name>
</gene>
<evidence type="ECO:0000256" key="4">
    <source>
        <dbReference type="ARBA" id="ARBA00022989"/>
    </source>
</evidence>
<organism evidence="8 9">
    <name type="scientific">Plectosphaerella cucumerina</name>
    <dbReference type="NCBI Taxonomy" id="40658"/>
    <lineage>
        <taxon>Eukaryota</taxon>
        <taxon>Fungi</taxon>
        <taxon>Dikarya</taxon>
        <taxon>Ascomycota</taxon>
        <taxon>Pezizomycotina</taxon>
        <taxon>Sordariomycetes</taxon>
        <taxon>Hypocreomycetidae</taxon>
        <taxon>Glomerellales</taxon>
        <taxon>Plectosphaerellaceae</taxon>
        <taxon>Plectosphaerella</taxon>
    </lineage>
</organism>
<dbReference type="FunFam" id="1.20.1250.20:FF:000057">
    <property type="entry name" value="MFS general substrate transporter"/>
    <property type="match status" value="1"/>
</dbReference>
<evidence type="ECO:0000256" key="3">
    <source>
        <dbReference type="ARBA" id="ARBA00022692"/>
    </source>
</evidence>
<feature type="transmembrane region" description="Helical" evidence="6">
    <location>
        <begin position="224"/>
        <end position="244"/>
    </location>
</feature>
<comment type="subcellular location">
    <subcellularLocation>
        <location evidence="1">Membrane</location>
        <topology evidence="1">Multi-pass membrane protein</topology>
    </subcellularLocation>
</comment>
<keyword evidence="2" id="KW-0813">Transport</keyword>
<feature type="transmembrane region" description="Helical" evidence="6">
    <location>
        <begin position="190"/>
        <end position="212"/>
    </location>
</feature>
<dbReference type="PANTHER" id="PTHR43791:SF13">
    <property type="entry name" value="MAJOR FACILITATOR SUPERFAMILY (MFS) PROFILE DOMAIN-CONTAINING PROTEIN"/>
    <property type="match status" value="1"/>
</dbReference>
<dbReference type="PANTHER" id="PTHR43791">
    <property type="entry name" value="PERMEASE-RELATED"/>
    <property type="match status" value="1"/>
</dbReference>
<keyword evidence="4 6" id="KW-1133">Transmembrane helix</keyword>
<dbReference type="Proteomes" id="UP000813385">
    <property type="component" value="Unassembled WGS sequence"/>
</dbReference>
<dbReference type="AlphaFoldDB" id="A0A8K0X3C9"/>
<comment type="caution">
    <text evidence="8">The sequence shown here is derived from an EMBL/GenBank/DDBJ whole genome shotgun (WGS) entry which is preliminary data.</text>
</comment>